<accession>A0A261TJ12</accession>
<feature type="transmembrane region" description="Helical" evidence="6">
    <location>
        <begin position="366"/>
        <end position="387"/>
    </location>
</feature>
<feature type="transmembrane region" description="Helical" evidence="6">
    <location>
        <begin position="399"/>
        <end position="420"/>
    </location>
</feature>
<evidence type="ECO:0000313" key="7">
    <source>
        <dbReference type="EMBL" id="OZI49281.1"/>
    </source>
</evidence>
<feature type="transmembrane region" description="Helical" evidence="6">
    <location>
        <begin position="239"/>
        <end position="263"/>
    </location>
</feature>
<feature type="transmembrane region" description="Helical" evidence="6">
    <location>
        <begin position="44"/>
        <end position="63"/>
    </location>
</feature>
<keyword evidence="5 6" id="KW-0472">Membrane</keyword>
<feature type="transmembrane region" description="Helical" evidence="6">
    <location>
        <begin position="654"/>
        <end position="677"/>
    </location>
</feature>
<dbReference type="InterPro" id="IPR004813">
    <property type="entry name" value="OPT"/>
</dbReference>
<keyword evidence="4 6" id="KW-1133">Transmembrane helix</keyword>
<feature type="transmembrane region" description="Helical" evidence="6">
    <location>
        <begin position="571"/>
        <end position="589"/>
    </location>
</feature>
<evidence type="ECO:0000256" key="3">
    <source>
        <dbReference type="ARBA" id="ARBA00022692"/>
    </source>
</evidence>
<feature type="transmembrane region" description="Helical" evidence="6">
    <location>
        <begin position="21"/>
        <end position="38"/>
    </location>
</feature>
<dbReference type="PANTHER" id="PTHR31645:SF0">
    <property type="entry name" value="OLIGOPEPTIDE TRANSPORTER YGL114W-RELATED"/>
    <property type="match status" value="1"/>
</dbReference>
<dbReference type="AlphaFoldDB" id="A0A261TJ12"/>
<proteinExistence type="predicted"/>
<dbReference type="NCBIfam" id="TIGR00733">
    <property type="entry name" value="OPT family oligopeptide transporter"/>
    <property type="match status" value="2"/>
</dbReference>
<keyword evidence="3 6" id="KW-0812">Transmembrane</keyword>
<dbReference type="PANTHER" id="PTHR31645">
    <property type="entry name" value="OLIGOPEPTIDE TRANSPORTER YGL114W-RELATED"/>
    <property type="match status" value="1"/>
</dbReference>
<reference evidence="7 8" key="1">
    <citation type="submission" date="2017-05" db="EMBL/GenBank/DDBJ databases">
        <title>Complete and WGS of Bordetella genogroups.</title>
        <authorList>
            <person name="Spilker T."/>
            <person name="LiPuma J."/>
        </authorList>
    </citation>
    <scope>NUCLEOTIDE SEQUENCE [LARGE SCALE GENOMIC DNA]</scope>
    <source>
        <strain evidence="7 8">AU10456</strain>
    </source>
</reference>
<feature type="transmembrane region" description="Helical" evidence="6">
    <location>
        <begin position="84"/>
        <end position="102"/>
    </location>
</feature>
<evidence type="ECO:0000256" key="4">
    <source>
        <dbReference type="ARBA" id="ARBA00022989"/>
    </source>
</evidence>
<dbReference type="EMBL" id="NEVP01000008">
    <property type="protein sequence ID" value="OZI49281.1"/>
    <property type="molecule type" value="Genomic_DNA"/>
</dbReference>
<evidence type="ECO:0000256" key="1">
    <source>
        <dbReference type="ARBA" id="ARBA00004141"/>
    </source>
</evidence>
<dbReference type="OrthoDB" id="9809340at2"/>
<evidence type="ECO:0000256" key="6">
    <source>
        <dbReference type="SAM" id="Phobius"/>
    </source>
</evidence>
<dbReference type="GO" id="GO:0016020">
    <property type="term" value="C:membrane"/>
    <property type="evidence" value="ECO:0007669"/>
    <property type="project" value="UniProtKB-SubCell"/>
</dbReference>
<dbReference type="RefSeq" id="WP_094801161.1">
    <property type="nucleotide sequence ID" value="NZ_NEVP01000008.1"/>
</dbReference>
<dbReference type="NCBIfam" id="TIGR00728">
    <property type="entry name" value="OPT_sfam"/>
    <property type="match status" value="2"/>
</dbReference>
<feature type="transmembrane region" description="Helical" evidence="6">
    <location>
        <begin position="212"/>
        <end position="233"/>
    </location>
</feature>
<feature type="transmembrane region" description="Helical" evidence="6">
    <location>
        <begin position="697"/>
        <end position="715"/>
    </location>
</feature>
<comment type="subcellular location">
    <subcellularLocation>
        <location evidence="1">Membrane</location>
        <topology evidence="1">Multi-pass membrane protein</topology>
    </subcellularLocation>
</comment>
<protein>
    <submittedName>
        <fullName evidence="7">Oligopeptide transporter, OPT family</fullName>
    </submittedName>
</protein>
<sequence>MSAGLRVPDAMTLPELTLRGVILGALITIVFTASNVFLGLKVGLTFSSAIPAAVISMSVLRMFKGANILENNMVQTQASAAGTLSSIIFILPALVMLGHWSAFPFWQTLAICAAGGMLGVMFTIPLRHVMVVQSNLPYPEGVAAAEILRVGSAARAQEREGEGAVHTGAVQTGAVHAGAVQTGAVHTGTVHPDTARTAPVAPRPGGTGMADILFGGGIAAVVSFATGGLRLLADGASSFLAIGAAVLRLPMGFSLALLGAGYLIGIVAGLAMLTGLVIAWGIAVPVLTALGERAADVSLADYATGLWSTQVRFIGAGVIGVGAIWTLATLFVPMVRGVRASMSMVGKGGRPRGDAPRTERDLPASWVIGISLVLLAILVFTFLAFMSGAPLSPGRIGVLVAYAVLFAFVFGFLVAAACGYMAGLVGSSTSPISGVGIVAIVLVSLLMVMLNDGEGLLGTEQGVRLGIALAIFTTSAVVAVASISNDNLQDLKTGWLVGATPWRQQVALLIGCVVGGAVISPVLDLLYNAYGFADALPRPGMDPDQALAAPQATLMLAIAQGIFTHHLNWTMILIGMAIGAALIVVDQVLKSTCAVARLPVLAVGIGIYLPPTASAPIVVGALLAWVLSRRLRRRAAAAGESYEAHADAPNRRGVLIASGLIVGESLVGVLLAGVIGFSGQDAPLALVGADFEGPARWLGLAVFALVAVWIGRRVLARP</sequence>
<comment type="caution">
    <text evidence="7">The sequence shown here is derived from an EMBL/GenBank/DDBJ whole genome shotgun (WGS) entry which is preliminary data.</text>
</comment>
<keyword evidence="8" id="KW-1185">Reference proteome</keyword>
<keyword evidence="2" id="KW-0813">Transport</keyword>
<name>A0A261TJ12_9BORD</name>
<organism evidence="7 8">
    <name type="scientific">Bordetella genomosp. 5</name>
    <dbReference type="NCBI Taxonomy" id="1395608"/>
    <lineage>
        <taxon>Bacteria</taxon>
        <taxon>Pseudomonadati</taxon>
        <taxon>Pseudomonadota</taxon>
        <taxon>Betaproteobacteria</taxon>
        <taxon>Burkholderiales</taxon>
        <taxon>Alcaligenaceae</taxon>
        <taxon>Bordetella</taxon>
    </lineage>
</organism>
<dbReference type="InterPro" id="IPR045035">
    <property type="entry name" value="YSL-like"/>
</dbReference>
<feature type="transmembrane region" description="Helical" evidence="6">
    <location>
        <begin position="462"/>
        <end position="485"/>
    </location>
</feature>
<gene>
    <name evidence="7" type="ORF">CAL25_14700</name>
</gene>
<feature type="transmembrane region" description="Helical" evidence="6">
    <location>
        <begin position="311"/>
        <end position="335"/>
    </location>
</feature>
<feature type="transmembrane region" description="Helical" evidence="6">
    <location>
        <begin position="506"/>
        <end position="527"/>
    </location>
</feature>
<evidence type="ECO:0000256" key="5">
    <source>
        <dbReference type="ARBA" id="ARBA00023136"/>
    </source>
</evidence>
<feature type="transmembrane region" description="Helical" evidence="6">
    <location>
        <begin position="601"/>
        <end position="627"/>
    </location>
</feature>
<evidence type="ECO:0000256" key="2">
    <source>
        <dbReference type="ARBA" id="ARBA00022448"/>
    </source>
</evidence>
<feature type="transmembrane region" description="Helical" evidence="6">
    <location>
        <begin position="432"/>
        <end position="450"/>
    </location>
</feature>
<evidence type="ECO:0000313" key="8">
    <source>
        <dbReference type="Proteomes" id="UP000216913"/>
    </source>
</evidence>
<dbReference type="InterPro" id="IPR004814">
    <property type="entry name" value="Oligopep_transpt"/>
</dbReference>
<feature type="transmembrane region" description="Helical" evidence="6">
    <location>
        <begin position="108"/>
        <end position="126"/>
    </location>
</feature>
<feature type="transmembrane region" description="Helical" evidence="6">
    <location>
        <begin position="270"/>
        <end position="291"/>
    </location>
</feature>
<feature type="transmembrane region" description="Helical" evidence="6">
    <location>
        <begin position="547"/>
        <end position="564"/>
    </location>
</feature>
<dbReference type="Proteomes" id="UP000216913">
    <property type="component" value="Unassembled WGS sequence"/>
</dbReference>
<dbReference type="GO" id="GO:0035673">
    <property type="term" value="F:oligopeptide transmembrane transporter activity"/>
    <property type="evidence" value="ECO:0007669"/>
    <property type="project" value="InterPro"/>
</dbReference>
<dbReference type="Pfam" id="PF03169">
    <property type="entry name" value="OPT"/>
    <property type="match status" value="1"/>
</dbReference>